<organism evidence="1 2">
    <name type="scientific">Desulfovibrio falkowii</name>
    <dbReference type="NCBI Taxonomy" id="3136602"/>
    <lineage>
        <taxon>Bacteria</taxon>
        <taxon>Pseudomonadati</taxon>
        <taxon>Thermodesulfobacteriota</taxon>
        <taxon>Desulfovibrionia</taxon>
        <taxon>Desulfovibrionales</taxon>
        <taxon>Desulfovibrionaceae</taxon>
        <taxon>Desulfovibrio</taxon>
    </lineage>
</organism>
<dbReference type="RefSeq" id="WP_041724058.1">
    <property type="nucleotide sequence ID" value="NZ_BAAFSG010000001.1"/>
</dbReference>
<dbReference type="EMBL" id="BAAFSG010000001">
    <property type="protein sequence ID" value="GAB1253677.1"/>
    <property type="molecule type" value="Genomic_DNA"/>
</dbReference>
<dbReference type="Proteomes" id="UP001628192">
    <property type="component" value="Unassembled WGS sequence"/>
</dbReference>
<evidence type="ECO:0000313" key="2">
    <source>
        <dbReference type="Proteomes" id="UP001628192"/>
    </source>
</evidence>
<dbReference type="InterPro" id="IPR021725">
    <property type="entry name" value="Cdd1"/>
</dbReference>
<dbReference type="Pfam" id="PF11731">
    <property type="entry name" value="Cdd1"/>
    <property type="match status" value="1"/>
</dbReference>
<sequence length="86" mass="10129">MPQPETTDLRRIPGIGKNMEGHLVRLGYTNVSSLKGQDPEAMYEEDCRQSGGHVDRCVLYVYRCAVYFAENERHEPEKLKWWNWKD</sequence>
<gene>
    <name evidence="1" type="primary">cdd1</name>
    <name evidence="1" type="ORF">Defa_11640</name>
</gene>
<keyword evidence="2" id="KW-1185">Reference proteome</keyword>
<name>A0ABQ0E7Q2_9BACT</name>
<accession>A0ABQ0E7Q2</accession>
<proteinExistence type="predicted"/>
<protein>
    <submittedName>
        <fullName evidence="1">Protein Cdd1</fullName>
    </submittedName>
</protein>
<reference evidence="1 2" key="1">
    <citation type="journal article" date="2025" name="Int. J. Syst. Evol. Microbiol.">
        <title>Desulfovibrio falkowii sp. nov., Porphyromonas miyakawae sp. nov., Mediterraneibacter flintii sp. nov. and Owariibacterium komagatae gen. nov., sp. nov., isolated from human faeces.</title>
        <authorList>
            <person name="Hamaguchi T."/>
            <person name="Ohara M."/>
            <person name="Hisatomi A."/>
            <person name="Sekiguchi K."/>
            <person name="Takeda J.I."/>
            <person name="Ueyama J."/>
            <person name="Ito M."/>
            <person name="Nishiwaki H."/>
            <person name="Ogi T."/>
            <person name="Hirayama M."/>
            <person name="Ohkuma M."/>
            <person name="Sakamoto M."/>
            <person name="Ohno K."/>
        </authorList>
    </citation>
    <scope>NUCLEOTIDE SEQUENCE [LARGE SCALE GENOMIC DNA]</scope>
    <source>
        <strain evidence="1 2">13CB8C</strain>
    </source>
</reference>
<evidence type="ECO:0000313" key="1">
    <source>
        <dbReference type="EMBL" id="GAB1253677.1"/>
    </source>
</evidence>
<comment type="caution">
    <text evidence="1">The sequence shown here is derived from an EMBL/GenBank/DDBJ whole genome shotgun (WGS) entry which is preliminary data.</text>
</comment>